<organism evidence="2 3">
    <name type="scientific">Pseudoloma neurophilia</name>
    <dbReference type="NCBI Taxonomy" id="146866"/>
    <lineage>
        <taxon>Eukaryota</taxon>
        <taxon>Fungi</taxon>
        <taxon>Fungi incertae sedis</taxon>
        <taxon>Microsporidia</taxon>
        <taxon>Pseudoloma</taxon>
    </lineage>
</organism>
<feature type="domain" description="ISXO2-like transposase" evidence="1">
    <location>
        <begin position="163"/>
        <end position="308"/>
    </location>
</feature>
<evidence type="ECO:0000313" key="3">
    <source>
        <dbReference type="Proteomes" id="UP000051530"/>
    </source>
</evidence>
<dbReference type="EMBL" id="LGUB01000377">
    <property type="protein sequence ID" value="KRH93343.1"/>
    <property type="molecule type" value="Genomic_DNA"/>
</dbReference>
<dbReference type="OrthoDB" id="2193530at2759"/>
<evidence type="ECO:0000259" key="1">
    <source>
        <dbReference type="SMART" id="SM01126"/>
    </source>
</evidence>
<accession>A0A0R0M1P5</accession>
<dbReference type="AlphaFoldDB" id="A0A0R0M1P5"/>
<keyword evidence="3" id="KW-1185">Reference proteome</keyword>
<dbReference type="Pfam" id="PF12762">
    <property type="entry name" value="DDE_Tnp_IS1595"/>
    <property type="match status" value="1"/>
</dbReference>
<evidence type="ECO:0000313" key="2">
    <source>
        <dbReference type="EMBL" id="KRH93343.1"/>
    </source>
</evidence>
<comment type="caution">
    <text evidence="2">The sequence shown here is derived from an EMBL/GenBank/DDBJ whole genome shotgun (WGS) entry which is preliminary data.</text>
</comment>
<dbReference type="SMART" id="SM01126">
    <property type="entry name" value="DDE_Tnp_IS1595"/>
    <property type="match status" value="1"/>
</dbReference>
<dbReference type="InterPro" id="IPR024445">
    <property type="entry name" value="Tnp_ISXO2-like"/>
</dbReference>
<proteinExistence type="predicted"/>
<dbReference type="Proteomes" id="UP000051530">
    <property type="component" value="Unassembled WGS sequence"/>
</dbReference>
<reference evidence="2 3" key="1">
    <citation type="submission" date="2015-07" db="EMBL/GenBank/DDBJ databases">
        <title>The genome of Pseudoloma neurophilia, a relevant intracellular parasite of the zebrafish.</title>
        <authorList>
            <person name="Ndikumana S."/>
            <person name="Pelin A."/>
            <person name="Sanders J."/>
            <person name="Corradi N."/>
        </authorList>
    </citation>
    <scope>NUCLEOTIDE SEQUENCE [LARGE SCALE GENOMIC DNA]</scope>
    <source>
        <strain evidence="2 3">MK1</strain>
    </source>
</reference>
<dbReference type="PANTHER" id="PTHR47163:SF2">
    <property type="entry name" value="SI:DKEY-17M8.2"/>
    <property type="match status" value="1"/>
</dbReference>
<dbReference type="VEuPathDB" id="MicrosporidiaDB:M153_1040000767"/>
<dbReference type="PANTHER" id="PTHR47163">
    <property type="entry name" value="DDE_TNP_IS1595 DOMAIN-CONTAINING PROTEIN"/>
    <property type="match status" value="1"/>
</dbReference>
<sequence>MNTGRDDPDFEKFGRLTLRRELGNVYLDVPDFLRSEFETFSNLNEREMIAVLQRHGFLNNTAVCSGCQQQIITLSFEAGRHPRFRCRKRACLRKLSLPVYKNTIFDQNHIGHRLCLELLYQFSCRRPVSDSVETLDIGNETVQDFYKLIRSSLAYFVEAHSEPLGGDGIVIHFDETPITHRHGILGRNTRSHTVWVVGAVDIYSKKCFLQFLPSRSREDLLHFVNLWVLPGSVIHTDSHASYNTLSSLGFTHCRVNHSRELVARDGTNTNWIEGLFGCLKKMIRRYDAGFSGIHNLHLYLSEFCFRYSFSAWNRKKAFLKIMYALKYVKEQLDQE</sequence>
<gene>
    <name evidence="2" type="ORF">M153_1040000767</name>
</gene>
<dbReference type="InterPro" id="IPR053164">
    <property type="entry name" value="IS1016-like_transposase"/>
</dbReference>
<dbReference type="NCBIfam" id="NF033547">
    <property type="entry name" value="transpos_IS1595"/>
    <property type="match status" value="1"/>
</dbReference>
<protein>
    <recommendedName>
        <fullName evidence="1">ISXO2-like transposase domain-containing protein</fullName>
    </recommendedName>
</protein>
<name>A0A0R0M1P5_9MICR</name>